<keyword evidence="4" id="KW-1185">Reference proteome</keyword>
<dbReference type="KEGG" id="btrm:SAMEA390648703059"/>
<dbReference type="AlphaFoldDB" id="A0A157M4H5"/>
<dbReference type="InterPro" id="IPR006076">
    <property type="entry name" value="FAD-dep_OxRdtase"/>
</dbReference>
<reference evidence="3 4" key="1">
    <citation type="submission" date="2016-04" db="EMBL/GenBank/DDBJ databases">
        <authorList>
            <consortium name="Pathogen Informatics"/>
        </authorList>
    </citation>
    <scope>NUCLEOTIDE SEQUENCE [LARGE SCALE GENOMIC DNA]</scope>
    <source>
        <strain evidence="3 4">H044680328</strain>
    </source>
</reference>
<evidence type="ECO:0000313" key="4">
    <source>
        <dbReference type="Proteomes" id="UP000076825"/>
    </source>
</evidence>
<dbReference type="STRING" id="123899.SAMEA3906487_03059"/>
<protein>
    <submittedName>
        <fullName evidence="3">Oxidoreductase</fullName>
        <ecNumber evidence="3">1.-.-.-</ecNumber>
        <ecNumber evidence="3">1.4.3.-</ecNumber>
    </submittedName>
</protein>
<name>A0A157M4H5_9BORD</name>
<dbReference type="EC" id="1.-.-.-" evidence="3"/>
<proteinExistence type="predicted"/>
<dbReference type="RefSeq" id="WP_025516453.1">
    <property type="nucleotide sequence ID" value="NZ_CP016340.1"/>
</dbReference>
<dbReference type="PANTHER" id="PTHR13847:SF281">
    <property type="entry name" value="FAD DEPENDENT OXIDOREDUCTASE DOMAIN-CONTAINING PROTEIN"/>
    <property type="match status" value="1"/>
</dbReference>
<dbReference type="GeneID" id="56589693"/>
<organism evidence="3 4">
    <name type="scientific">Bordetella trematum</name>
    <dbReference type="NCBI Taxonomy" id="123899"/>
    <lineage>
        <taxon>Bacteria</taxon>
        <taxon>Pseudomonadati</taxon>
        <taxon>Pseudomonadota</taxon>
        <taxon>Betaproteobacteria</taxon>
        <taxon>Burkholderiales</taxon>
        <taxon>Alcaligenaceae</taxon>
        <taxon>Bordetella</taxon>
    </lineage>
</organism>
<dbReference type="GO" id="GO:0005737">
    <property type="term" value="C:cytoplasm"/>
    <property type="evidence" value="ECO:0007669"/>
    <property type="project" value="TreeGrafter"/>
</dbReference>
<dbReference type="EC" id="1.4.3.-" evidence="3"/>
<dbReference type="Proteomes" id="UP000076825">
    <property type="component" value="Chromosome 1"/>
</dbReference>
<dbReference type="Pfam" id="PF01266">
    <property type="entry name" value="DAO"/>
    <property type="match status" value="1"/>
</dbReference>
<dbReference type="Gene3D" id="3.50.50.60">
    <property type="entry name" value="FAD/NAD(P)-binding domain"/>
    <property type="match status" value="1"/>
</dbReference>
<feature type="domain" description="FAD dependent oxidoreductase" evidence="2">
    <location>
        <begin position="61"/>
        <end position="414"/>
    </location>
</feature>
<evidence type="ECO:0000313" key="3">
    <source>
        <dbReference type="EMBL" id="SAI72133.1"/>
    </source>
</evidence>
<dbReference type="PANTHER" id="PTHR13847">
    <property type="entry name" value="SARCOSINE DEHYDROGENASE-RELATED"/>
    <property type="match status" value="1"/>
</dbReference>
<dbReference type="Gene3D" id="3.30.9.10">
    <property type="entry name" value="D-Amino Acid Oxidase, subunit A, domain 2"/>
    <property type="match status" value="1"/>
</dbReference>
<evidence type="ECO:0000256" key="1">
    <source>
        <dbReference type="ARBA" id="ARBA00023002"/>
    </source>
</evidence>
<evidence type="ECO:0000259" key="2">
    <source>
        <dbReference type="Pfam" id="PF01266"/>
    </source>
</evidence>
<dbReference type="EMBL" id="LT546645">
    <property type="protein sequence ID" value="SAI72133.1"/>
    <property type="molecule type" value="Genomic_DNA"/>
</dbReference>
<accession>A0A157M4H5</accession>
<dbReference type="GO" id="GO:0016491">
    <property type="term" value="F:oxidoreductase activity"/>
    <property type="evidence" value="ECO:0007669"/>
    <property type="project" value="UniProtKB-KW"/>
</dbReference>
<dbReference type="InterPro" id="IPR036188">
    <property type="entry name" value="FAD/NAD-bd_sf"/>
</dbReference>
<dbReference type="OrthoDB" id="9342835at2"/>
<dbReference type="PATRIC" id="fig|123899.6.peg.3053"/>
<dbReference type="SUPFAM" id="SSF51905">
    <property type="entry name" value="FAD/NAD(P)-binding domain"/>
    <property type="match status" value="1"/>
</dbReference>
<gene>
    <name evidence="3" type="primary">puuB_3</name>
    <name evidence="3" type="ORF">SAMEA3906487_03059</name>
</gene>
<sequence length="468" mass="50745">MDVYKPTLLEDAGNTATRLKLDQRLWNWQPAHQEPAPATYYEASLAPWPRFAPLPHDRHCDVLVVGGGLLGASTALHLAQAGLDVVLVEKDSIGSAASGRNGGQLTPGLARWEAADMIANLPLPEARRLWRMASVEAMELIDEIAARHGLDFDRRRGHLTAAVHPGHMSALVEGADARRHLGDATVEIAGAYELEQHIRSSLYHGAAIDRLGGQLHPLALLRGLVHGLLQYGGTVHEDTEVLEIAQSPQGAQAVTANGLITARKALVLAVHHTSFRFLSHDKHTTVPFYTYVGVTAPLEIDTAELLPSDMAVYDTQFQIDYYRAVPRNRLLFGGQGTGGSWSPERINDYLTGRIHTVFPQLAPAQLEFSWSGISDFTLNGATDCRKTDDAAPIYLVHGWSGHGVAQTVRIGKAIGDDVTGRNDDFAMLAGIEHRQIPLGRQLSAMAIPLVKAAMGMVNALNPGRLVSF</sequence>
<keyword evidence="1 3" id="KW-0560">Oxidoreductase</keyword>
<dbReference type="eggNOG" id="COG0665">
    <property type="taxonomic scope" value="Bacteria"/>
</dbReference>